<name>A0A9W6ZAK9_9STRA</name>
<keyword evidence="1" id="KW-0472">Membrane</keyword>
<accession>A0A9W6ZAK9</accession>
<evidence type="ECO:0000256" key="1">
    <source>
        <dbReference type="SAM" id="Phobius"/>
    </source>
</evidence>
<dbReference type="AlphaFoldDB" id="A0A9W6ZAK9"/>
<dbReference type="Proteomes" id="UP001162640">
    <property type="component" value="Unassembled WGS sequence"/>
</dbReference>
<keyword evidence="1" id="KW-1133">Transmembrane helix</keyword>
<comment type="caution">
    <text evidence="2">The sequence shown here is derived from an EMBL/GenBank/DDBJ whole genome shotgun (WGS) entry which is preliminary data.</text>
</comment>
<evidence type="ECO:0000313" key="2">
    <source>
        <dbReference type="EMBL" id="GMH48716.1"/>
    </source>
</evidence>
<keyword evidence="1" id="KW-0812">Transmembrane</keyword>
<sequence length="112" mass="12404">MPSDRTLTWSDVMKFKMGRVEMLVFILFTALSVDALVMYALTNEEGPELSDFVIILFVTMGLNAGVLVLIVVFQYAIKPLICKPPNRAAASSSITHSDSFNFQENALNINSL</sequence>
<evidence type="ECO:0000313" key="3">
    <source>
        <dbReference type="Proteomes" id="UP001162640"/>
    </source>
</evidence>
<proteinExistence type="predicted"/>
<feature type="transmembrane region" description="Helical" evidence="1">
    <location>
        <begin position="53"/>
        <end position="77"/>
    </location>
</feature>
<reference evidence="3" key="1">
    <citation type="journal article" date="2023" name="Commun. Biol.">
        <title>Genome analysis of Parmales, the sister group of diatoms, reveals the evolutionary specialization of diatoms from phago-mixotrophs to photoautotrophs.</title>
        <authorList>
            <person name="Ban H."/>
            <person name="Sato S."/>
            <person name="Yoshikawa S."/>
            <person name="Yamada K."/>
            <person name="Nakamura Y."/>
            <person name="Ichinomiya M."/>
            <person name="Sato N."/>
            <person name="Blanc-Mathieu R."/>
            <person name="Endo H."/>
            <person name="Kuwata A."/>
            <person name="Ogata H."/>
        </authorList>
    </citation>
    <scope>NUCLEOTIDE SEQUENCE [LARGE SCALE GENOMIC DNA]</scope>
</reference>
<protein>
    <submittedName>
        <fullName evidence="2">Uncharacterized protein</fullName>
    </submittedName>
</protein>
<gene>
    <name evidence="2" type="ORF">TL16_g00352</name>
</gene>
<dbReference type="EMBL" id="BLQM01000006">
    <property type="protein sequence ID" value="GMH48716.1"/>
    <property type="molecule type" value="Genomic_DNA"/>
</dbReference>
<feature type="transmembrane region" description="Helical" evidence="1">
    <location>
        <begin position="20"/>
        <end position="41"/>
    </location>
</feature>
<organism evidence="2 3">
    <name type="scientific">Triparma laevis f. inornata</name>
    <dbReference type="NCBI Taxonomy" id="1714386"/>
    <lineage>
        <taxon>Eukaryota</taxon>
        <taxon>Sar</taxon>
        <taxon>Stramenopiles</taxon>
        <taxon>Ochrophyta</taxon>
        <taxon>Bolidophyceae</taxon>
        <taxon>Parmales</taxon>
        <taxon>Triparmaceae</taxon>
        <taxon>Triparma</taxon>
    </lineage>
</organism>